<protein>
    <submittedName>
        <fullName evidence="1">Uncharacterized protein</fullName>
    </submittedName>
</protein>
<reference evidence="1" key="1">
    <citation type="journal article" date="2015" name="Nature">
        <title>Complex archaea that bridge the gap between prokaryotes and eukaryotes.</title>
        <authorList>
            <person name="Spang A."/>
            <person name="Saw J.H."/>
            <person name="Jorgensen S.L."/>
            <person name="Zaremba-Niedzwiedzka K."/>
            <person name="Martijn J."/>
            <person name="Lind A.E."/>
            <person name="van Eijk R."/>
            <person name="Schleper C."/>
            <person name="Guy L."/>
            <person name="Ettema T.J."/>
        </authorList>
    </citation>
    <scope>NUCLEOTIDE SEQUENCE</scope>
</reference>
<name>A0A0F9RMY8_9ZZZZ</name>
<organism evidence="1">
    <name type="scientific">marine sediment metagenome</name>
    <dbReference type="NCBI Taxonomy" id="412755"/>
    <lineage>
        <taxon>unclassified sequences</taxon>
        <taxon>metagenomes</taxon>
        <taxon>ecological metagenomes</taxon>
    </lineage>
</organism>
<evidence type="ECO:0000313" key="1">
    <source>
        <dbReference type="EMBL" id="KKN57910.1"/>
    </source>
</evidence>
<accession>A0A0F9RMY8</accession>
<dbReference type="AlphaFoldDB" id="A0A0F9RMY8"/>
<gene>
    <name evidence="1" type="ORF">LCGC14_0557410</name>
</gene>
<comment type="caution">
    <text evidence="1">The sequence shown here is derived from an EMBL/GenBank/DDBJ whole genome shotgun (WGS) entry which is preliminary data.</text>
</comment>
<sequence length="1049" mass="116138">MAENPVFTDPGAFQAPVPAAPRVPDASPAYAALGRIGEDLKKLGMVIYQGEQAREVLDARIGLGKEFPDLVRKAVAAPKFEDTRRIFNEGVAKLHDKWSSAGMDPRTQADIGNIFEVQGIKASAEIAKDVTKKMADAFLAKTMESLEQIQQKAVASTGAEFEILKQEVIDLTDGLVSSGTLTKTAAYAKGLEVIKGMEAEREEADEAAVIELSQSDPVAALELADTTLEGKMRARWVARLRDTNENREKATEAAKVLDLAETDPAKFLDLVKSKDFLSGLDIDPIALRRIKREGESIAKAELKRQDRAALIKMAREKGNPAAVAALKAGKFRYLEIDATEANITRLVNIQEDDERRDKADADRVATGALRDIESGAGKEEALLAVDDVGLSEPAAAAERLRLTNALDAEENALLSKNEQKERAVQKGKALDFLRENGPKAAFEAANAGEIKLDPLPLALYKIKAQDAWDVELRDDETAQAGNMLLDNPAGMASLLPALTHLSDTQKVQFRSMADRAVKVKLNKETWNKFLNGLRGNPWQKLNDLKAGKYKLDDQAQFKAEDIALREIARRDAAWKRSQTGKRRALTIDLDNELNSMIINGVATRPGAVSAMVRATLSGLFEPEELSSLKERMQLAANGFLKIKTLDGQTPGQIRETLKSLEPAPGDHVVFRRGIYLEAVREKDRIMKARTEDGAGAVEPSTGPNNGSEAAITRSYAAQSERGVLSFNQRPRPNAQIDFIVSAWKASKNPDERIPLILDAVEIAGDHGEAVMEQLIERGVKEYTRLYRRNDIHFSRNLDESQVLSNTESRDLLQKDVRIQLDEDTARNFAAYANTMPPGTSKPAAYFQNAMVLYARLMASRNDPNAADTAFRDFFPNFVFTGTLRIPREVMAQGGFQAKLNRMMDHMVKRGVMLQDPVIPRGMTPETYKLALLNARFYTNAKDKRVNIWVGDIKLKSNKGPSIGFSFDEVAAMPFGPEVLEQATVELEKGQNLTPERISELSRDALQRGVAPRNLDARAREQWQIEENKRLDRTSKRLLELHQARVREGR</sequence>
<proteinExistence type="predicted"/>
<dbReference type="EMBL" id="LAZR01000783">
    <property type="protein sequence ID" value="KKN57910.1"/>
    <property type="molecule type" value="Genomic_DNA"/>
</dbReference>